<evidence type="ECO:0000256" key="13">
    <source>
        <dbReference type="SAM" id="MobiDB-lite"/>
    </source>
</evidence>
<evidence type="ECO:0000256" key="4">
    <source>
        <dbReference type="ARBA" id="ARBA00022741"/>
    </source>
</evidence>
<dbReference type="SMART" id="SM00129">
    <property type="entry name" value="KISc"/>
    <property type="match status" value="1"/>
</dbReference>
<keyword evidence="16" id="KW-1185">Reference proteome</keyword>
<dbReference type="PROSITE" id="PS00411">
    <property type="entry name" value="KINESIN_MOTOR_1"/>
    <property type="match status" value="1"/>
</dbReference>
<dbReference type="GO" id="GO:0005524">
    <property type="term" value="F:ATP binding"/>
    <property type="evidence" value="ECO:0007669"/>
    <property type="project" value="UniProtKB-UniRule"/>
</dbReference>
<evidence type="ECO:0000313" key="16">
    <source>
        <dbReference type="Proteomes" id="UP000481153"/>
    </source>
</evidence>
<dbReference type="InterPro" id="IPR019821">
    <property type="entry name" value="Kinesin_motor_CS"/>
</dbReference>
<keyword evidence="8" id="KW-0206">Cytoskeleton</keyword>
<evidence type="ECO:0000256" key="2">
    <source>
        <dbReference type="ARBA" id="ARBA00022490"/>
    </source>
</evidence>
<dbReference type="PROSITE" id="PS50067">
    <property type="entry name" value="KINESIN_MOTOR_2"/>
    <property type="match status" value="1"/>
</dbReference>
<dbReference type="InterPro" id="IPR001752">
    <property type="entry name" value="Kinesin_motor_dom"/>
</dbReference>
<feature type="coiled-coil region" evidence="12">
    <location>
        <begin position="710"/>
        <end position="744"/>
    </location>
</feature>
<dbReference type="GO" id="GO:0008017">
    <property type="term" value="F:microtubule binding"/>
    <property type="evidence" value="ECO:0007669"/>
    <property type="project" value="InterPro"/>
</dbReference>
<evidence type="ECO:0000256" key="6">
    <source>
        <dbReference type="ARBA" id="ARBA00023054"/>
    </source>
</evidence>
<proteinExistence type="inferred from homology"/>
<keyword evidence="7 10" id="KW-0505">Motor protein</keyword>
<feature type="compositionally biased region" description="Basic and acidic residues" evidence="13">
    <location>
        <begin position="786"/>
        <end position="799"/>
    </location>
</feature>
<evidence type="ECO:0000256" key="9">
    <source>
        <dbReference type="ARBA" id="ARBA00034704"/>
    </source>
</evidence>
<sequence length="938" mass="104309">MSPTQVPPTPPPSGAEKQGVKVYVRVRPMSTMEKEQGCANAFVPEDAAITLGPKKYTFDQVFDGSMSQKNVFNKSAATLLDGFFEGYNATVFAYGQTGSGKTYTMGVDHGGVIPQVVDEIFARGKELEDKMTNIVLKMSYLEIFNEEVFDLLAGTPTSLAVRDDVKGGVVVTGLSKHQVNSTEEVKQLLTQGAARRATASTGMNDTSSRSHAICTLSMHQQPAEDSAKFSKFHLVDLAGSERAKRTMATGERFKEGVHINQALLTLGKVITSLSDKKSFVPYRESKLTRLLQDSLGGNSKTVMIACVSPADSNFEETSSTLRYAERARAIQNKAVINKDPGACEIKYLRQQVELLQLQLLQQKALTTTKDGSENTSMTEELDRVKHEVELLRKAKEQWKKIAQDQNGDELALNKAFEMDMQVDVVSMNATDLANIEREIEEKEAIMAVLNSVDEKQFGAELHTLEAKYEAQIASLQSPSKTNQLAIVINAQKECMRLQKLHKQGQLKISALEQELTHMKQLKASLQRQIKTEVGNAQKEQRRQSLEILKLQRKDAKKQMELQKLTQLHSQQTNVLKRKNEELAKLQASKRFKPNEPAITTETSAQVVDEVLEVEMTIHGAKAAIKVEIEERMQLAKTIRKTPPGPAKQKLEQKMQEKNADIRKLQQKLDLVEKNHRSTSKLCNSNVSTCHKIIHRLLETAVTSKKRCIDLENVERQLLDTEAKLVDRSAKLNELNAEVKRLNQELSTRPPKKIVRKKRQEDEVEELPSESDEEDIGEYDDDSDYTEETRRGSGRKEKTRTSVETPSDCCLCKTGKCGTKACACRARGGHCSAKCSCQSHKCINRGDMDVLTELCGPNASSIPVFESPNAAKTSRVIADSASNNDKENAVSRVLSPSSTMVVPAKKVRLTKGLQASSMRKLYTPPTPTSQSLIARLKTL</sequence>
<evidence type="ECO:0000256" key="3">
    <source>
        <dbReference type="ARBA" id="ARBA00022701"/>
    </source>
</evidence>
<dbReference type="GO" id="GO:0005875">
    <property type="term" value="C:microtubule associated complex"/>
    <property type="evidence" value="ECO:0007669"/>
    <property type="project" value="TreeGrafter"/>
</dbReference>
<evidence type="ECO:0000256" key="5">
    <source>
        <dbReference type="ARBA" id="ARBA00022840"/>
    </source>
</evidence>
<feature type="domain" description="Kinesin motor" evidence="14">
    <location>
        <begin position="19"/>
        <end position="330"/>
    </location>
</feature>
<evidence type="ECO:0000256" key="1">
    <source>
        <dbReference type="ARBA" id="ARBA00004245"/>
    </source>
</evidence>
<dbReference type="InterPro" id="IPR027417">
    <property type="entry name" value="P-loop_NTPase"/>
</dbReference>
<comment type="caution">
    <text evidence="15">The sequence shown here is derived from an EMBL/GenBank/DDBJ whole genome shotgun (WGS) entry which is preliminary data.</text>
</comment>
<evidence type="ECO:0000256" key="8">
    <source>
        <dbReference type="ARBA" id="ARBA00023212"/>
    </source>
</evidence>
<keyword evidence="6 12" id="KW-0175">Coiled coil</keyword>
<dbReference type="VEuPathDB" id="FungiDB:AeMF1_017001"/>
<name>A0A6G0XGY9_9STRA</name>
<evidence type="ECO:0000256" key="7">
    <source>
        <dbReference type="ARBA" id="ARBA00023175"/>
    </source>
</evidence>
<evidence type="ECO:0000256" key="11">
    <source>
        <dbReference type="RuleBase" id="RU000394"/>
    </source>
</evidence>
<comment type="subcellular location">
    <subcellularLocation>
        <location evidence="1">Cytoplasm</location>
        <location evidence="1">Cytoskeleton</location>
    </subcellularLocation>
</comment>
<feature type="compositionally biased region" description="Acidic residues" evidence="13">
    <location>
        <begin position="761"/>
        <end position="785"/>
    </location>
</feature>
<feature type="coiled-coil region" evidence="12">
    <location>
        <begin position="374"/>
        <end position="401"/>
    </location>
</feature>
<feature type="region of interest" description="Disordered" evidence="13">
    <location>
        <begin position="751"/>
        <end position="799"/>
    </location>
</feature>
<dbReference type="EMBL" id="VJMJ01000063">
    <property type="protein sequence ID" value="KAF0739572.1"/>
    <property type="molecule type" value="Genomic_DNA"/>
</dbReference>
<dbReference type="GO" id="GO:0005874">
    <property type="term" value="C:microtubule"/>
    <property type="evidence" value="ECO:0007669"/>
    <property type="project" value="UniProtKB-KW"/>
</dbReference>
<keyword evidence="4 10" id="KW-0547">Nucleotide-binding</keyword>
<dbReference type="PANTHER" id="PTHR47969:SF15">
    <property type="entry name" value="CHROMOSOME-ASSOCIATED KINESIN KIF4A-RELATED"/>
    <property type="match status" value="1"/>
</dbReference>
<organism evidence="15 16">
    <name type="scientific">Aphanomyces euteiches</name>
    <dbReference type="NCBI Taxonomy" id="100861"/>
    <lineage>
        <taxon>Eukaryota</taxon>
        <taxon>Sar</taxon>
        <taxon>Stramenopiles</taxon>
        <taxon>Oomycota</taxon>
        <taxon>Saprolegniomycetes</taxon>
        <taxon>Saprolegniales</taxon>
        <taxon>Verrucalvaceae</taxon>
        <taxon>Aphanomyces</taxon>
    </lineage>
</organism>
<evidence type="ECO:0000256" key="12">
    <source>
        <dbReference type="SAM" id="Coils"/>
    </source>
</evidence>
<dbReference type="SUPFAM" id="SSF52540">
    <property type="entry name" value="P-loop containing nucleoside triphosphate hydrolases"/>
    <property type="match status" value="1"/>
</dbReference>
<reference evidence="15 16" key="1">
    <citation type="submission" date="2019-07" db="EMBL/GenBank/DDBJ databases">
        <title>Genomics analysis of Aphanomyces spp. identifies a new class of oomycete effector associated with host adaptation.</title>
        <authorList>
            <person name="Gaulin E."/>
        </authorList>
    </citation>
    <scope>NUCLEOTIDE SEQUENCE [LARGE SCALE GENOMIC DNA]</scope>
    <source>
        <strain evidence="15 16">ATCC 201684</strain>
    </source>
</reference>
<dbReference type="PANTHER" id="PTHR47969">
    <property type="entry name" value="CHROMOSOME-ASSOCIATED KINESIN KIF4A-RELATED"/>
    <property type="match status" value="1"/>
</dbReference>
<evidence type="ECO:0000313" key="15">
    <source>
        <dbReference type="EMBL" id="KAF0739572.1"/>
    </source>
</evidence>
<dbReference type="Proteomes" id="UP000481153">
    <property type="component" value="Unassembled WGS sequence"/>
</dbReference>
<dbReference type="GO" id="GO:0007018">
    <property type="term" value="P:microtubule-based movement"/>
    <property type="evidence" value="ECO:0007669"/>
    <property type="project" value="InterPro"/>
</dbReference>
<evidence type="ECO:0000259" key="14">
    <source>
        <dbReference type="PROSITE" id="PS50067"/>
    </source>
</evidence>
<dbReference type="PRINTS" id="PR00380">
    <property type="entry name" value="KINESINHEAVY"/>
</dbReference>
<dbReference type="InterPro" id="IPR027640">
    <property type="entry name" value="Kinesin-like_fam"/>
</dbReference>
<dbReference type="GO" id="GO:0051231">
    <property type="term" value="P:spindle elongation"/>
    <property type="evidence" value="ECO:0007669"/>
    <property type="project" value="TreeGrafter"/>
</dbReference>
<dbReference type="GO" id="GO:0007052">
    <property type="term" value="P:mitotic spindle organization"/>
    <property type="evidence" value="ECO:0007669"/>
    <property type="project" value="TreeGrafter"/>
</dbReference>
<dbReference type="GO" id="GO:0003777">
    <property type="term" value="F:microtubule motor activity"/>
    <property type="evidence" value="ECO:0007669"/>
    <property type="project" value="InterPro"/>
</dbReference>
<keyword evidence="5 10" id="KW-0067">ATP-binding</keyword>
<evidence type="ECO:0000256" key="10">
    <source>
        <dbReference type="PROSITE-ProRule" id="PRU00283"/>
    </source>
</evidence>
<gene>
    <name evidence="15" type="ORF">Ae201684_004752</name>
</gene>
<dbReference type="AlphaFoldDB" id="A0A6G0XGY9"/>
<keyword evidence="3 11" id="KW-0493">Microtubule</keyword>
<dbReference type="InterPro" id="IPR036961">
    <property type="entry name" value="Kinesin_motor_dom_sf"/>
</dbReference>
<keyword evidence="2" id="KW-0963">Cytoplasm</keyword>
<feature type="coiled-coil region" evidence="12">
    <location>
        <begin position="647"/>
        <end position="681"/>
    </location>
</feature>
<feature type="coiled-coil region" evidence="12">
    <location>
        <begin position="508"/>
        <end position="588"/>
    </location>
</feature>
<dbReference type="Pfam" id="PF00225">
    <property type="entry name" value="Kinesin"/>
    <property type="match status" value="1"/>
</dbReference>
<protein>
    <recommendedName>
        <fullName evidence="11">Kinesin-like protein</fullName>
    </recommendedName>
</protein>
<dbReference type="FunFam" id="3.40.850.10:FF:000019">
    <property type="entry name" value="Kinesin-like protein KIN-5D"/>
    <property type="match status" value="1"/>
</dbReference>
<comment type="similarity">
    <text evidence="9">Belongs to the TRAFAC class myosin-kinesin ATPase superfamily. Kinesin family. KIN-5/BimC subfamily.</text>
</comment>
<dbReference type="Gene3D" id="3.40.850.10">
    <property type="entry name" value="Kinesin motor domain"/>
    <property type="match status" value="1"/>
</dbReference>
<accession>A0A6G0XGY9</accession>
<feature type="binding site" evidence="10">
    <location>
        <begin position="95"/>
        <end position="102"/>
    </location>
    <ligand>
        <name>ATP</name>
        <dbReference type="ChEBI" id="CHEBI:30616"/>
    </ligand>
</feature>